<keyword evidence="3" id="KW-1185">Reference proteome</keyword>
<reference evidence="2" key="1">
    <citation type="submission" date="2020-05" db="UniProtKB">
        <authorList>
            <consortium name="EnsemblMetazoa"/>
        </authorList>
    </citation>
    <scope>IDENTIFICATION</scope>
    <source>
        <strain evidence="2">TTRI</strain>
    </source>
</reference>
<evidence type="ECO:0000313" key="3">
    <source>
        <dbReference type="Proteomes" id="UP000078200"/>
    </source>
</evidence>
<evidence type="ECO:0000256" key="1">
    <source>
        <dbReference type="SAM" id="Phobius"/>
    </source>
</evidence>
<dbReference type="VEuPathDB" id="VectorBase:GAUT033424"/>
<dbReference type="EnsemblMetazoa" id="GAUT033424-RA">
    <property type="protein sequence ID" value="GAUT033424-PA"/>
    <property type="gene ID" value="GAUT033424"/>
</dbReference>
<feature type="transmembrane region" description="Helical" evidence="1">
    <location>
        <begin position="79"/>
        <end position="99"/>
    </location>
</feature>
<name>A0A1A9VD43_GLOAU</name>
<keyword evidence="1" id="KW-0812">Transmembrane</keyword>
<keyword evidence="1" id="KW-0472">Membrane</keyword>
<dbReference type="Proteomes" id="UP000078200">
    <property type="component" value="Unassembled WGS sequence"/>
</dbReference>
<dbReference type="AlphaFoldDB" id="A0A1A9VD43"/>
<sequence length="179" mass="21033">MENYLRLINECLFVLHFLLAILNVVSQATSIWRHFLKMRLGETIKCQLIRAQLIVDFDSLLFQLKRATQSNDRPSMRQIKVVVSMLYSVYVYVAMIFYLNTRSVAKAIYFTNTPSNWHNIVVEMPAYFPCCQHYSIHNLYSSSRLIAIVSLRATRNLFRYVHSHKTIEFCSFFPFLTGT</sequence>
<organism evidence="2 3">
    <name type="scientific">Glossina austeni</name>
    <name type="common">Savannah tsetse fly</name>
    <dbReference type="NCBI Taxonomy" id="7395"/>
    <lineage>
        <taxon>Eukaryota</taxon>
        <taxon>Metazoa</taxon>
        <taxon>Ecdysozoa</taxon>
        <taxon>Arthropoda</taxon>
        <taxon>Hexapoda</taxon>
        <taxon>Insecta</taxon>
        <taxon>Pterygota</taxon>
        <taxon>Neoptera</taxon>
        <taxon>Endopterygota</taxon>
        <taxon>Diptera</taxon>
        <taxon>Brachycera</taxon>
        <taxon>Muscomorpha</taxon>
        <taxon>Hippoboscoidea</taxon>
        <taxon>Glossinidae</taxon>
        <taxon>Glossina</taxon>
    </lineage>
</organism>
<protein>
    <submittedName>
        <fullName evidence="2">Uncharacterized protein</fullName>
    </submittedName>
</protein>
<evidence type="ECO:0000313" key="2">
    <source>
        <dbReference type="EnsemblMetazoa" id="GAUT033424-PA"/>
    </source>
</evidence>
<proteinExistence type="predicted"/>
<keyword evidence="1" id="KW-1133">Transmembrane helix</keyword>
<accession>A0A1A9VD43</accession>